<evidence type="ECO:0008006" key="5">
    <source>
        <dbReference type="Google" id="ProtNLM"/>
    </source>
</evidence>
<protein>
    <recommendedName>
        <fullName evidence="5">DUF3618 domain-containing protein</fullName>
    </recommendedName>
</protein>
<reference evidence="3 4" key="1">
    <citation type="submission" date="2024-02" db="EMBL/GenBank/DDBJ databases">
        <title>Full genome sequence of Nocardioides kribbensis.</title>
        <authorList>
            <person name="Poletto B.L."/>
            <person name="Silva G."/>
            <person name="Galante D."/>
            <person name="Campos K.R."/>
            <person name="Santos M.B.N."/>
            <person name="Sacchi C.T."/>
        </authorList>
    </citation>
    <scope>NUCLEOTIDE SEQUENCE [LARGE SCALE GENOMIC DNA]</scope>
    <source>
        <strain evidence="3 4">O4R</strain>
    </source>
</reference>
<comment type="caution">
    <text evidence="3">The sequence shown here is derived from an EMBL/GenBank/DDBJ whole genome shotgun (WGS) entry which is preliminary data.</text>
</comment>
<proteinExistence type="predicted"/>
<feature type="transmembrane region" description="Helical" evidence="2">
    <location>
        <begin position="69"/>
        <end position="89"/>
    </location>
</feature>
<evidence type="ECO:0000313" key="3">
    <source>
        <dbReference type="EMBL" id="MEQ7847708.1"/>
    </source>
</evidence>
<dbReference type="Proteomes" id="UP001482520">
    <property type="component" value="Unassembled WGS sequence"/>
</dbReference>
<gene>
    <name evidence="3" type="ORF">V6R90_10495</name>
</gene>
<organism evidence="3 4">
    <name type="scientific">Nocardioides kribbensis</name>
    <dbReference type="NCBI Taxonomy" id="305517"/>
    <lineage>
        <taxon>Bacteria</taxon>
        <taxon>Bacillati</taxon>
        <taxon>Actinomycetota</taxon>
        <taxon>Actinomycetes</taxon>
        <taxon>Propionibacteriales</taxon>
        <taxon>Nocardioidaceae</taxon>
        <taxon>Nocardioides</taxon>
    </lineage>
</organism>
<name>A0ABV1NZ17_9ACTN</name>
<keyword evidence="4" id="KW-1185">Reference proteome</keyword>
<evidence type="ECO:0000313" key="4">
    <source>
        <dbReference type="Proteomes" id="UP001482520"/>
    </source>
</evidence>
<accession>A0ABV1NZ17</accession>
<evidence type="ECO:0000256" key="2">
    <source>
        <dbReference type="SAM" id="Phobius"/>
    </source>
</evidence>
<dbReference type="RefSeq" id="WP_349804626.1">
    <property type="nucleotide sequence ID" value="NZ_JBEGDP010000010.1"/>
</dbReference>
<sequence>MSESTELQRAIENLTNTVEKLRDDLVRKDVYSADQKTLDERIKGLERAVLDIKADFEKAEQKRDSDRRLLVTGLVLPIVVLVISLYLAAQTGGAS</sequence>
<keyword evidence="1" id="KW-0175">Coiled coil</keyword>
<keyword evidence="2" id="KW-0812">Transmembrane</keyword>
<dbReference type="EMBL" id="JBEGDP010000010">
    <property type="protein sequence ID" value="MEQ7847708.1"/>
    <property type="molecule type" value="Genomic_DNA"/>
</dbReference>
<evidence type="ECO:0000256" key="1">
    <source>
        <dbReference type="SAM" id="Coils"/>
    </source>
</evidence>
<feature type="coiled-coil region" evidence="1">
    <location>
        <begin position="4"/>
        <end position="62"/>
    </location>
</feature>
<keyword evidence="2" id="KW-1133">Transmembrane helix</keyword>
<keyword evidence="2" id="KW-0472">Membrane</keyword>